<feature type="binding site" evidence="5 8">
    <location>
        <begin position="147"/>
        <end position="149"/>
    </location>
    <ligand>
        <name>substrate</name>
    </ligand>
</feature>
<comment type="pathway">
    <text evidence="1 5 6">Protein modification; protein lipoylation via endogenous pathway; protein N(6)-(lipoyl)lysine from octanoyl-[acyl-carrier-protein]: step 1/2.</text>
</comment>
<feature type="active site" description="Acyl-thioester intermediate" evidence="5 7">
    <location>
        <position position="178"/>
    </location>
</feature>
<dbReference type="UniPathway" id="UPA00538">
    <property type="reaction ID" value="UER00592"/>
</dbReference>
<evidence type="ECO:0000256" key="4">
    <source>
        <dbReference type="ARBA" id="ARBA00024732"/>
    </source>
</evidence>
<keyword evidence="12" id="KW-1185">Reference proteome</keyword>
<comment type="function">
    <text evidence="4 5 6">Catalyzes the transfer of endogenously produced octanoic acid from octanoyl-acyl-carrier-protein onto the lipoyl domains of lipoate-dependent enzymes. Lipoyl-ACP can also act as a substrate although octanoyl-ACP is likely to be the physiological substrate.</text>
</comment>
<comment type="subcellular location">
    <subcellularLocation>
        <location evidence="5">Cytoplasm</location>
    </subcellularLocation>
</comment>
<dbReference type="InterPro" id="IPR004143">
    <property type="entry name" value="BPL_LPL_catalytic"/>
</dbReference>
<proteinExistence type="inferred from homology"/>
<accession>A0A1Q5Q353</accession>
<dbReference type="NCBIfam" id="NF010925">
    <property type="entry name" value="PRK14345.1"/>
    <property type="match status" value="1"/>
</dbReference>
<dbReference type="InterPro" id="IPR045864">
    <property type="entry name" value="aa-tRNA-synth_II/BPL/LPL"/>
</dbReference>
<dbReference type="NCBIfam" id="TIGR00214">
    <property type="entry name" value="lipB"/>
    <property type="match status" value="1"/>
</dbReference>
<dbReference type="SUPFAM" id="SSF55681">
    <property type="entry name" value="Class II aaRS and biotin synthetases"/>
    <property type="match status" value="1"/>
</dbReference>
<evidence type="ECO:0000256" key="8">
    <source>
        <dbReference type="PIRSR" id="PIRSR016262-2"/>
    </source>
</evidence>
<sequence length="225" mass="24214">MVCPSVKIEVVRVIDLVAEGPLNYHDVDARQRALHEQVATGSHEGTVILTEMRSVYTAGRRTAPWDRINPDLDVVDVDRGGRITWHGPGQIVAYPIIRLVTPLDVVAYVRALEGAVIATLAEFDITAGRIASRSGVWLFEPDRKICAIGVRVARGATLHGIALNVANSLDPYGEIVPCGISDAGVTTMVREGADVSLSDVAPRLATHLIDSLVQLTAETHQKEVG</sequence>
<dbReference type="PROSITE" id="PS01313">
    <property type="entry name" value="LIPB"/>
    <property type="match status" value="1"/>
</dbReference>
<dbReference type="InterPro" id="IPR000544">
    <property type="entry name" value="Octanoyltransferase"/>
</dbReference>
<evidence type="ECO:0000256" key="3">
    <source>
        <dbReference type="ARBA" id="ARBA00023315"/>
    </source>
</evidence>
<gene>
    <name evidence="5" type="primary">lipB</name>
    <name evidence="11" type="ORF">BSZ39_05225</name>
</gene>
<dbReference type="Proteomes" id="UP000185628">
    <property type="component" value="Unassembled WGS sequence"/>
</dbReference>
<dbReference type="Pfam" id="PF21948">
    <property type="entry name" value="LplA-B_cat"/>
    <property type="match status" value="1"/>
</dbReference>
<evidence type="ECO:0000313" key="12">
    <source>
        <dbReference type="Proteomes" id="UP000185628"/>
    </source>
</evidence>
<comment type="caution">
    <text evidence="11">The sequence shown here is derived from an EMBL/GenBank/DDBJ whole genome shotgun (WGS) entry which is preliminary data.</text>
</comment>
<organism evidence="11 12">
    <name type="scientific">Bowdeniella nasicola</name>
    <dbReference type="NCBI Taxonomy" id="208480"/>
    <lineage>
        <taxon>Bacteria</taxon>
        <taxon>Bacillati</taxon>
        <taxon>Actinomycetota</taxon>
        <taxon>Actinomycetes</taxon>
        <taxon>Actinomycetales</taxon>
        <taxon>Actinomycetaceae</taxon>
        <taxon>Bowdeniella</taxon>
    </lineage>
</organism>
<dbReference type="HAMAP" id="MF_00013">
    <property type="entry name" value="LipB"/>
    <property type="match status" value="1"/>
</dbReference>
<dbReference type="GO" id="GO:0009249">
    <property type="term" value="P:protein lipoylation"/>
    <property type="evidence" value="ECO:0007669"/>
    <property type="project" value="InterPro"/>
</dbReference>
<dbReference type="Gene3D" id="3.30.930.10">
    <property type="entry name" value="Bira Bifunctional Protein, Domain 2"/>
    <property type="match status" value="1"/>
</dbReference>
<feature type="domain" description="BPL/LPL catalytic" evidence="10">
    <location>
        <begin position="41"/>
        <end position="216"/>
    </location>
</feature>
<reference evidence="12" key="1">
    <citation type="submission" date="2016-12" db="EMBL/GenBank/DDBJ databases">
        <authorList>
            <person name="Meng X."/>
        </authorList>
    </citation>
    <scope>NUCLEOTIDE SEQUENCE [LARGE SCALE GENOMIC DNA]</scope>
    <source>
        <strain evidence="12">DSM 19116</strain>
    </source>
</reference>
<comment type="miscellaneous">
    <text evidence="5">In the reaction, the free carboxyl group of octanoic acid is attached via an amide linkage to the epsilon-amino group of a specific lysine residue of lipoyl domains of lipoate-dependent enzymes.</text>
</comment>
<evidence type="ECO:0000256" key="6">
    <source>
        <dbReference type="PIRNR" id="PIRNR016262"/>
    </source>
</evidence>
<dbReference type="EMBL" id="MQVR01000022">
    <property type="protein sequence ID" value="OKL54237.1"/>
    <property type="molecule type" value="Genomic_DNA"/>
</dbReference>
<comment type="catalytic activity">
    <reaction evidence="5 6">
        <text>octanoyl-[ACP] + L-lysyl-[protein] = N(6)-octanoyl-L-lysyl-[protein] + holo-[ACP] + H(+)</text>
        <dbReference type="Rhea" id="RHEA:17665"/>
        <dbReference type="Rhea" id="RHEA-COMP:9636"/>
        <dbReference type="Rhea" id="RHEA-COMP:9685"/>
        <dbReference type="Rhea" id="RHEA-COMP:9752"/>
        <dbReference type="Rhea" id="RHEA-COMP:9928"/>
        <dbReference type="ChEBI" id="CHEBI:15378"/>
        <dbReference type="ChEBI" id="CHEBI:29969"/>
        <dbReference type="ChEBI" id="CHEBI:64479"/>
        <dbReference type="ChEBI" id="CHEBI:78463"/>
        <dbReference type="ChEBI" id="CHEBI:78809"/>
        <dbReference type="EC" id="2.3.1.181"/>
    </reaction>
</comment>
<evidence type="ECO:0000256" key="7">
    <source>
        <dbReference type="PIRSR" id="PIRSR016262-1"/>
    </source>
</evidence>
<feature type="binding site" evidence="5 8">
    <location>
        <begin position="160"/>
        <end position="162"/>
    </location>
    <ligand>
        <name>substrate</name>
    </ligand>
</feature>
<dbReference type="PANTHER" id="PTHR10993:SF7">
    <property type="entry name" value="LIPOYLTRANSFERASE 2, MITOCHONDRIAL-RELATED"/>
    <property type="match status" value="1"/>
</dbReference>
<evidence type="ECO:0000313" key="11">
    <source>
        <dbReference type="EMBL" id="OKL54237.1"/>
    </source>
</evidence>
<dbReference type="InterPro" id="IPR020605">
    <property type="entry name" value="Octanoyltransferase_CS"/>
</dbReference>
<keyword evidence="2 5" id="KW-0808">Transferase</keyword>
<keyword evidence="5" id="KW-0963">Cytoplasm</keyword>
<name>A0A1Q5Q353_9ACTO</name>
<dbReference type="PROSITE" id="PS51733">
    <property type="entry name" value="BPL_LPL_CATALYTIC"/>
    <property type="match status" value="1"/>
</dbReference>
<dbReference type="GO" id="GO:0005737">
    <property type="term" value="C:cytoplasm"/>
    <property type="evidence" value="ECO:0007669"/>
    <property type="project" value="UniProtKB-SubCell"/>
</dbReference>
<feature type="site" description="Lowers pKa of active site Cys" evidence="5 9">
    <location>
        <position position="144"/>
    </location>
</feature>
<evidence type="ECO:0000259" key="10">
    <source>
        <dbReference type="PROSITE" id="PS51733"/>
    </source>
</evidence>
<dbReference type="PIRSF" id="PIRSF016262">
    <property type="entry name" value="LPLase"/>
    <property type="match status" value="1"/>
</dbReference>
<comment type="similarity">
    <text evidence="5 6">Belongs to the LipB family.</text>
</comment>
<dbReference type="EC" id="2.3.1.181" evidence="5 6"/>
<dbReference type="AlphaFoldDB" id="A0A1Q5Q353"/>
<evidence type="ECO:0000256" key="5">
    <source>
        <dbReference type="HAMAP-Rule" id="MF_00013"/>
    </source>
</evidence>
<evidence type="ECO:0000256" key="1">
    <source>
        <dbReference type="ARBA" id="ARBA00004821"/>
    </source>
</evidence>
<keyword evidence="3 5" id="KW-0012">Acyltransferase</keyword>
<evidence type="ECO:0000256" key="2">
    <source>
        <dbReference type="ARBA" id="ARBA00022679"/>
    </source>
</evidence>
<dbReference type="PANTHER" id="PTHR10993">
    <property type="entry name" value="OCTANOYLTRANSFERASE"/>
    <property type="match status" value="1"/>
</dbReference>
<dbReference type="GO" id="GO:0033819">
    <property type="term" value="F:lipoyl(octanoyl) transferase activity"/>
    <property type="evidence" value="ECO:0007669"/>
    <property type="project" value="UniProtKB-EC"/>
</dbReference>
<dbReference type="CDD" id="cd16444">
    <property type="entry name" value="LipB"/>
    <property type="match status" value="1"/>
</dbReference>
<protein>
    <recommendedName>
        <fullName evidence="5 6">Octanoyltransferase</fullName>
        <ecNumber evidence="5 6">2.3.1.181</ecNumber>
    </recommendedName>
    <alternativeName>
        <fullName evidence="5">Lipoate-protein ligase B</fullName>
    </alternativeName>
    <alternativeName>
        <fullName evidence="5">Lipoyl/octanoyl transferase</fullName>
    </alternativeName>
    <alternativeName>
        <fullName evidence="5">Octanoyl-[acyl-carrier-protein]-protein N-octanoyltransferase</fullName>
    </alternativeName>
</protein>
<feature type="binding site" evidence="5 8">
    <location>
        <begin position="79"/>
        <end position="86"/>
    </location>
    <ligand>
        <name>substrate</name>
    </ligand>
</feature>
<evidence type="ECO:0000256" key="9">
    <source>
        <dbReference type="PIRSR" id="PIRSR016262-3"/>
    </source>
</evidence>